<evidence type="ECO:0000313" key="2">
    <source>
        <dbReference type="Proteomes" id="UP000053612"/>
    </source>
</evidence>
<sequence length="231" mass="27131">MNFELKEFTNIPNCYHSFNVINEEHFEAYCEYLIKEMSYYFNKTLPTGLSILNPNPREDIPEYSYPDTIYLHIEDGLRESQVTYQLAHEMCHYFISTGIKNNNLTYFEETLCDLSSHFFLRNKTTYYLNSSFRDLVEYAPDLTDYSSNALASATEFKLSFSTSYDRYDRNNNKHIVKLLLPIFEKNPSLWSEVPKLANIEASTIGKLLALWKNKATAEHKKAIQEIQNIFK</sequence>
<organism evidence="1 2">
    <name type="scientific">Lactococcus lactis subsp. lactis</name>
    <name type="common">Streptococcus lactis</name>
    <dbReference type="NCBI Taxonomy" id="1360"/>
    <lineage>
        <taxon>Bacteria</taxon>
        <taxon>Bacillati</taxon>
        <taxon>Bacillota</taxon>
        <taxon>Bacilli</taxon>
        <taxon>Lactobacillales</taxon>
        <taxon>Streptococcaceae</taxon>
        <taxon>Lactococcus</taxon>
    </lineage>
</organism>
<dbReference type="RefSeq" id="WP_058224675.1">
    <property type="nucleotide sequence ID" value="NZ_LKLS01000077.1"/>
</dbReference>
<gene>
    <name evidence="1" type="ORF">LMG9449_0659</name>
</gene>
<proteinExistence type="predicted"/>
<dbReference type="AlphaFoldDB" id="A0A0V8E2Q5"/>
<dbReference type="EMBL" id="LKLS01000077">
    <property type="protein sequence ID" value="KSU20051.1"/>
    <property type="molecule type" value="Genomic_DNA"/>
</dbReference>
<dbReference type="Proteomes" id="UP000053612">
    <property type="component" value="Unassembled WGS sequence"/>
</dbReference>
<protein>
    <submittedName>
        <fullName evidence="1">Uncharacterized protein</fullName>
    </submittedName>
</protein>
<reference evidence="2" key="1">
    <citation type="submission" date="2015-10" db="EMBL/GenBank/DDBJ databases">
        <title>Draft Genome Sequences of 11 Lactococcus lactis subspecies cremoris strains.</title>
        <authorList>
            <person name="Wels M."/>
            <person name="Backus L."/>
            <person name="Boekhorst J."/>
            <person name="Dijkstra A."/>
            <person name="Beerthuizen M."/>
            <person name="Kelly W."/>
            <person name="Siezen R."/>
            <person name="Bachmann H."/>
            <person name="Van Hijum S."/>
        </authorList>
    </citation>
    <scope>NUCLEOTIDE SEQUENCE [LARGE SCALE GENOMIC DNA]</scope>
    <source>
        <strain evidence="2">LMG9449</strain>
    </source>
</reference>
<accession>A0A0V8E2Q5</accession>
<dbReference type="PATRIC" id="fig|1360.109.peg.2422"/>
<name>A0A0V8E2Q5_LACLL</name>
<evidence type="ECO:0000313" key="1">
    <source>
        <dbReference type="EMBL" id="KSU20051.1"/>
    </source>
</evidence>
<comment type="caution">
    <text evidence="1">The sequence shown here is derived from an EMBL/GenBank/DDBJ whole genome shotgun (WGS) entry which is preliminary data.</text>
</comment>